<protein>
    <submittedName>
        <fullName evidence="2">Universal stress protein</fullName>
    </submittedName>
</protein>
<dbReference type="Gene3D" id="3.40.50.620">
    <property type="entry name" value="HUPs"/>
    <property type="match status" value="1"/>
</dbReference>
<organism evidence="2 3">
    <name type="scientific">Halobium palmae</name>
    <dbReference type="NCBI Taxonomy" id="1776492"/>
    <lineage>
        <taxon>Archaea</taxon>
        <taxon>Methanobacteriati</taxon>
        <taxon>Methanobacteriota</taxon>
        <taxon>Stenosarchaea group</taxon>
        <taxon>Halobacteria</taxon>
        <taxon>Halobacteriales</taxon>
        <taxon>Haloferacaceae</taxon>
        <taxon>Halobium</taxon>
    </lineage>
</organism>
<name>A0ABD5RUM0_9EURY</name>
<dbReference type="CDD" id="cd00293">
    <property type="entry name" value="USP-like"/>
    <property type="match status" value="1"/>
</dbReference>
<keyword evidence="3" id="KW-1185">Reference proteome</keyword>
<evidence type="ECO:0000259" key="1">
    <source>
        <dbReference type="Pfam" id="PF00582"/>
    </source>
</evidence>
<dbReference type="Pfam" id="PF00582">
    <property type="entry name" value="Usp"/>
    <property type="match status" value="1"/>
</dbReference>
<comment type="caution">
    <text evidence="2">The sequence shown here is derived from an EMBL/GenBank/DDBJ whole genome shotgun (WGS) entry which is preliminary data.</text>
</comment>
<dbReference type="AlphaFoldDB" id="A0ABD5RUM0"/>
<sequence length="131" mass="14045">MTTILLAIDTNVERAKAQVDSITELPLAREDTDLVLYHVFRADDDGAEARNLKSVSEAIERLEGAGFEVSVEQSSGDAVEEVLNAAERVGADIISLAGRKRSPTGKALFGSVSQDIVLKSGRTVLLETTDE</sequence>
<gene>
    <name evidence="2" type="ORF">ACFQE1_00640</name>
</gene>
<dbReference type="SUPFAM" id="SSF52402">
    <property type="entry name" value="Adenine nucleotide alpha hydrolases-like"/>
    <property type="match status" value="1"/>
</dbReference>
<proteinExistence type="predicted"/>
<evidence type="ECO:0000313" key="3">
    <source>
        <dbReference type="Proteomes" id="UP001596328"/>
    </source>
</evidence>
<dbReference type="InterPro" id="IPR014729">
    <property type="entry name" value="Rossmann-like_a/b/a_fold"/>
</dbReference>
<dbReference type="Proteomes" id="UP001596328">
    <property type="component" value="Unassembled WGS sequence"/>
</dbReference>
<accession>A0ABD5RUM0</accession>
<evidence type="ECO:0000313" key="2">
    <source>
        <dbReference type="EMBL" id="MFC6722929.1"/>
    </source>
</evidence>
<dbReference type="EMBL" id="JBHSWU010000001">
    <property type="protein sequence ID" value="MFC6722929.1"/>
    <property type="molecule type" value="Genomic_DNA"/>
</dbReference>
<feature type="domain" description="UspA" evidence="1">
    <location>
        <begin position="2"/>
        <end position="125"/>
    </location>
</feature>
<dbReference type="InterPro" id="IPR006016">
    <property type="entry name" value="UspA"/>
</dbReference>
<reference evidence="2 3" key="1">
    <citation type="journal article" date="2019" name="Int. J. Syst. Evol. Microbiol.">
        <title>The Global Catalogue of Microorganisms (GCM) 10K type strain sequencing project: providing services to taxonomists for standard genome sequencing and annotation.</title>
        <authorList>
            <consortium name="The Broad Institute Genomics Platform"/>
            <consortium name="The Broad Institute Genome Sequencing Center for Infectious Disease"/>
            <person name="Wu L."/>
            <person name="Ma J."/>
        </authorList>
    </citation>
    <scope>NUCLEOTIDE SEQUENCE [LARGE SCALE GENOMIC DNA]</scope>
    <source>
        <strain evidence="2 3">NBRC 111368</strain>
    </source>
</reference>